<feature type="signal peptide" evidence="1">
    <location>
        <begin position="1"/>
        <end position="16"/>
    </location>
</feature>
<reference evidence="2 3" key="1">
    <citation type="journal article" date="2024" name="IMA Fungus">
        <title>Apiospora arundinis, a panoply of carbohydrate-active enzymes and secondary metabolites.</title>
        <authorList>
            <person name="Sorensen T."/>
            <person name="Petersen C."/>
            <person name="Muurmann A.T."/>
            <person name="Christiansen J.V."/>
            <person name="Brundto M.L."/>
            <person name="Overgaard C.K."/>
            <person name="Boysen A.T."/>
            <person name="Wollenberg R.D."/>
            <person name="Larsen T.O."/>
            <person name="Sorensen J.L."/>
            <person name="Nielsen K.L."/>
            <person name="Sondergaard T.E."/>
        </authorList>
    </citation>
    <scope>NUCLEOTIDE SEQUENCE [LARGE SCALE GENOMIC DNA]</scope>
    <source>
        <strain evidence="2 3">AAU 773</strain>
    </source>
</reference>
<dbReference type="EMBL" id="JAPCWZ010000007">
    <property type="protein sequence ID" value="KAK8855371.1"/>
    <property type="molecule type" value="Genomic_DNA"/>
</dbReference>
<gene>
    <name evidence="2" type="ORF">PGQ11_011283</name>
</gene>
<organism evidence="2 3">
    <name type="scientific">Apiospora arundinis</name>
    <dbReference type="NCBI Taxonomy" id="335852"/>
    <lineage>
        <taxon>Eukaryota</taxon>
        <taxon>Fungi</taxon>
        <taxon>Dikarya</taxon>
        <taxon>Ascomycota</taxon>
        <taxon>Pezizomycotina</taxon>
        <taxon>Sordariomycetes</taxon>
        <taxon>Xylariomycetidae</taxon>
        <taxon>Amphisphaeriales</taxon>
        <taxon>Apiosporaceae</taxon>
        <taxon>Apiospora</taxon>
    </lineage>
</organism>
<proteinExistence type="predicted"/>
<evidence type="ECO:0000256" key="1">
    <source>
        <dbReference type="SAM" id="SignalP"/>
    </source>
</evidence>
<keyword evidence="3" id="KW-1185">Reference proteome</keyword>
<keyword evidence="1" id="KW-0732">Signal</keyword>
<evidence type="ECO:0000313" key="2">
    <source>
        <dbReference type="EMBL" id="KAK8855371.1"/>
    </source>
</evidence>
<dbReference type="Proteomes" id="UP001390339">
    <property type="component" value="Unassembled WGS sequence"/>
</dbReference>
<evidence type="ECO:0000313" key="3">
    <source>
        <dbReference type="Proteomes" id="UP001390339"/>
    </source>
</evidence>
<feature type="chain" id="PRO_5046616968" evidence="1">
    <location>
        <begin position="17"/>
        <end position="78"/>
    </location>
</feature>
<accession>A0ABR2HZ63</accession>
<name>A0ABR2HZ63_9PEZI</name>
<comment type="caution">
    <text evidence="2">The sequence shown here is derived from an EMBL/GenBank/DDBJ whole genome shotgun (WGS) entry which is preliminary data.</text>
</comment>
<sequence>MRASLLFIALPILSSAADLPCDVESDNCRAVINGSACFNKYLAGGGNTRLVLSCLAGTEGSATPQQKKQCLSIMNKSL</sequence>
<protein>
    <submittedName>
        <fullName evidence="2">Uncharacterized protein</fullName>
    </submittedName>
</protein>